<sequence length="101" mass="11544">QKLMNIPAVFTYEISSKTENAQFRRDQTVLPADSRTIFLPPYAGSSHPVYVNASRVDSLKQKDSFIATEHPMSSTLPNIWKLVLDKQINVWILLHTFPNND</sequence>
<reference evidence="2 3" key="1">
    <citation type="submission" date="2024-05" db="EMBL/GenBank/DDBJ databases">
        <authorList>
            <person name="Wallberg A."/>
        </authorList>
    </citation>
    <scope>NUCLEOTIDE SEQUENCE [LARGE SCALE GENOMIC DNA]</scope>
</reference>
<evidence type="ECO:0000259" key="1">
    <source>
        <dbReference type="PROSITE" id="PS50055"/>
    </source>
</evidence>
<dbReference type="Pfam" id="PF00102">
    <property type="entry name" value="Y_phosphatase"/>
    <property type="match status" value="1"/>
</dbReference>
<dbReference type="EMBL" id="CAXKWB010072787">
    <property type="protein sequence ID" value="CAL4196334.1"/>
    <property type="molecule type" value="Genomic_DNA"/>
</dbReference>
<feature type="non-terminal residue" evidence="2">
    <location>
        <position position="101"/>
    </location>
</feature>
<dbReference type="InterPro" id="IPR029021">
    <property type="entry name" value="Prot-tyrosine_phosphatase-like"/>
</dbReference>
<dbReference type="InterPro" id="IPR000242">
    <property type="entry name" value="PTP_cat"/>
</dbReference>
<evidence type="ECO:0000313" key="2">
    <source>
        <dbReference type="EMBL" id="CAL4196334.1"/>
    </source>
</evidence>
<gene>
    <name evidence="2" type="ORF">MNOR_LOCUS37166</name>
</gene>
<protein>
    <recommendedName>
        <fullName evidence="1">Tyrosine-protein phosphatase domain-containing protein</fullName>
    </recommendedName>
</protein>
<comment type="caution">
    <text evidence="2">The sequence shown here is derived from an EMBL/GenBank/DDBJ whole genome shotgun (WGS) entry which is preliminary data.</text>
</comment>
<name>A0AAV2SJR1_MEGNR</name>
<dbReference type="Gene3D" id="3.90.190.10">
    <property type="entry name" value="Protein tyrosine phosphatase superfamily"/>
    <property type="match status" value="1"/>
</dbReference>
<dbReference type="AlphaFoldDB" id="A0AAV2SJR1"/>
<dbReference type="GO" id="GO:0004725">
    <property type="term" value="F:protein tyrosine phosphatase activity"/>
    <property type="evidence" value="ECO:0007669"/>
    <property type="project" value="InterPro"/>
</dbReference>
<proteinExistence type="predicted"/>
<feature type="domain" description="Tyrosine-protein phosphatase" evidence="1">
    <location>
        <begin position="1"/>
        <end position="101"/>
    </location>
</feature>
<dbReference type="SUPFAM" id="SSF52799">
    <property type="entry name" value="(Phosphotyrosine protein) phosphatases II"/>
    <property type="match status" value="1"/>
</dbReference>
<organism evidence="2 3">
    <name type="scientific">Meganyctiphanes norvegica</name>
    <name type="common">Northern krill</name>
    <name type="synonym">Thysanopoda norvegica</name>
    <dbReference type="NCBI Taxonomy" id="48144"/>
    <lineage>
        <taxon>Eukaryota</taxon>
        <taxon>Metazoa</taxon>
        <taxon>Ecdysozoa</taxon>
        <taxon>Arthropoda</taxon>
        <taxon>Crustacea</taxon>
        <taxon>Multicrustacea</taxon>
        <taxon>Malacostraca</taxon>
        <taxon>Eumalacostraca</taxon>
        <taxon>Eucarida</taxon>
        <taxon>Euphausiacea</taxon>
        <taxon>Euphausiidae</taxon>
        <taxon>Meganyctiphanes</taxon>
    </lineage>
</organism>
<feature type="non-terminal residue" evidence="2">
    <location>
        <position position="1"/>
    </location>
</feature>
<dbReference type="PROSITE" id="PS50055">
    <property type="entry name" value="TYR_PHOSPHATASE_PTP"/>
    <property type="match status" value="1"/>
</dbReference>
<evidence type="ECO:0000313" key="3">
    <source>
        <dbReference type="Proteomes" id="UP001497623"/>
    </source>
</evidence>
<keyword evidence="3" id="KW-1185">Reference proteome</keyword>
<accession>A0AAV2SJR1</accession>
<dbReference type="Proteomes" id="UP001497623">
    <property type="component" value="Unassembled WGS sequence"/>
</dbReference>